<keyword evidence="2" id="KW-1185">Reference proteome</keyword>
<reference evidence="2" key="1">
    <citation type="journal article" date="2022" name="Mol. Ecol. Resour.">
        <title>The genomes of chicory, endive, great burdock and yacon provide insights into Asteraceae palaeo-polyploidization history and plant inulin production.</title>
        <authorList>
            <person name="Fan W."/>
            <person name="Wang S."/>
            <person name="Wang H."/>
            <person name="Wang A."/>
            <person name="Jiang F."/>
            <person name="Liu H."/>
            <person name="Zhao H."/>
            <person name="Xu D."/>
            <person name="Zhang Y."/>
        </authorList>
    </citation>
    <scope>NUCLEOTIDE SEQUENCE [LARGE SCALE GENOMIC DNA]</scope>
    <source>
        <strain evidence="2">cv. Punajuju</strain>
    </source>
</reference>
<proteinExistence type="predicted"/>
<reference evidence="1 2" key="2">
    <citation type="journal article" date="2022" name="Mol. Ecol. Resour.">
        <title>The genomes of chicory, endive, great burdock and yacon provide insights into Asteraceae paleo-polyploidization history and plant inulin production.</title>
        <authorList>
            <person name="Fan W."/>
            <person name="Wang S."/>
            <person name="Wang H."/>
            <person name="Wang A."/>
            <person name="Jiang F."/>
            <person name="Liu H."/>
            <person name="Zhao H."/>
            <person name="Xu D."/>
            <person name="Zhang Y."/>
        </authorList>
    </citation>
    <scope>NUCLEOTIDE SEQUENCE [LARGE SCALE GENOMIC DNA]</scope>
    <source>
        <strain evidence="2">cv. Punajuju</strain>
        <tissue evidence="1">Leaves</tissue>
    </source>
</reference>
<gene>
    <name evidence="1" type="ORF">L2E82_14501</name>
</gene>
<dbReference type="Proteomes" id="UP001055811">
    <property type="component" value="Linkage Group LG03"/>
</dbReference>
<protein>
    <submittedName>
        <fullName evidence="1">Uncharacterized protein</fullName>
    </submittedName>
</protein>
<sequence length="74" mass="8502">MFQNCIDILRFSQILNNKTLNLEQSPDINGVVVMLEDKQEISTNHSQEIVQNLLKIFTRFVYSKPKSSIADLCS</sequence>
<evidence type="ECO:0000313" key="1">
    <source>
        <dbReference type="EMBL" id="KAI3764492.1"/>
    </source>
</evidence>
<evidence type="ECO:0000313" key="2">
    <source>
        <dbReference type="Proteomes" id="UP001055811"/>
    </source>
</evidence>
<organism evidence="1 2">
    <name type="scientific">Cichorium intybus</name>
    <name type="common">Chicory</name>
    <dbReference type="NCBI Taxonomy" id="13427"/>
    <lineage>
        <taxon>Eukaryota</taxon>
        <taxon>Viridiplantae</taxon>
        <taxon>Streptophyta</taxon>
        <taxon>Embryophyta</taxon>
        <taxon>Tracheophyta</taxon>
        <taxon>Spermatophyta</taxon>
        <taxon>Magnoliopsida</taxon>
        <taxon>eudicotyledons</taxon>
        <taxon>Gunneridae</taxon>
        <taxon>Pentapetalae</taxon>
        <taxon>asterids</taxon>
        <taxon>campanulids</taxon>
        <taxon>Asterales</taxon>
        <taxon>Asteraceae</taxon>
        <taxon>Cichorioideae</taxon>
        <taxon>Cichorieae</taxon>
        <taxon>Cichoriinae</taxon>
        <taxon>Cichorium</taxon>
    </lineage>
</organism>
<comment type="caution">
    <text evidence="1">The sequence shown here is derived from an EMBL/GenBank/DDBJ whole genome shotgun (WGS) entry which is preliminary data.</text>
</comment>
<name>A0ACB9F060_CICIN</name>
<accession>A0ACB9F060</accession>
<dbReference type="EMBL" id="CM042011">
    <property type="protein sequence ID" value="KAI3764492.1"/>
    <property type="molecule type" value="Genomic_DNA"/>
</dbReference>